<dbReference type="Proteomes" id="UP000799118">
    <property type="component" value="Unassembled WGS sequence"/>
</dbReference>
<sequence length="259" mass="26421">MSVRGIGMGAGGMLDPEKAYAGVGSYANGNTAAYAAYGDRAPQAALQQAYYSPNAPGGAPRRYPSQGHSRTGSLGSNRSYGSLGGTPMNAFAPATFAAPPGTYANSNPNYNNYNYGEYRPATASPVAPANYGEYRGPSPAPSTQSYQSYGARPGTPNSLTPGGAGRASPVSGVALPRGVYDPRTPSPAGVIGSGIGIGVRPDLPVVPVGGPRRGSRDYVPSGLGRQPTQTLGLPASNLMRGNSVNSIKAPLPNPFDQRD</sequence>
<dbReference type="OrthoDB" id="3062281at2759"/>
<keyword evidence="3" id="KW-1185">Reference proteome</keyword>
<evidence type="ECO:0000313" key="3">
    <source>
        <dbReference type="Proteomes" id="UP000799118"/>
    </source>
</evidence>
<name>A0A6A4GPQ8_9AGAR</name>
<feature type="region of interest" description="Disordered" evidence="1">
    <location>
        <begin position="129"/>
        <end position="168"/>
    </location>
</feature>
<feature type="compositionally biased region" description="Polar residues" evidence="1">
    <location>
        <begin position="66"/>
        <end position="80"/>
    </location>
</feature>
<organism evidence="2 3">
    <name type="scientific">Gymnopus androsaceus JB14</name>
    <dbReference type="NCBI Taxonomy" id="1447944"/>
    <lineage>
        <taxon>Eukaryota</taxon>
        <taxon>Fungi</taxon>
        <taxon>Dikarya</taxon>
        <taxon>Basidiomycota</taxon>
        <taxon>Agaricomycotina</taxon>
        <taxon>Agaricomycetes</taxon>
        <taxon>Agaricomycetidae</taxon>
        <taxon>Agaricales</taxon>
        <taxon>Marasmiineae</taxon>
        <taxon>Omphalotaceae</taxon>
        <taxon>Gymnopus</taxon>
    </lineage>
</organism>
<feature type="region of interest" description="Disordered" evidence="1">
    <location>
        <begin position="206"/>
        <end position="259"/>
    </location>
</feature>
<dbReference type="AlphaFoldDB" id="A0A6A4GPQ8"/>
<protein>
    <submittedName>
        <fullName evidence="2">Uncharacterized protein</fullName>
    </submittedName>
</protein>
<gene>
    <name evidence="2" type="ORF">BT96DRAFT_475353</name>
</gene>
<dbReference type="EMBL" id="ML769782">
    <property type="protein sequence ID" value="KAE9387769.1"/>
    <property type="molecule type" value="Genomic_DNA"/>
</dbReference>
<accession>A0A6A4GPQ8</accession>
<proteinExistence type="predicted"/>
<evidence type="ECO:0000313" key="2">
    <source>
        <dbReference type="EMBL" id="KAE9387769.1"/>
    </source>
</evidence>
<feature type="region of interest" description="Disordered" evidence="1">
    <location>
        <begin position="51"/>
        <end position="81"/>
    </location>
</feature>
<reference evidence="2" key="1">
    <citation type="journal article" date="2019" name="Environ. Microbiol.">
        <title>Fungal ecological strategies reflected in gene transcription - a case study of two litter decomposers.</title>
        <authorList>
            <person name="Barbi F."/>
            <person name="Kohler A."/>
            <person name="Barry K."/>
            <person name="Baskaran P."/>
            <person name="Daum C."/>
            <person name="Fauchery L."/>
            <person name="Ihrmark K."/>
            <person name="Kuo A."/>
            <person name="LaButti K."/>
            <person name="Lipzen A."/>
            <person name="Morin E."/>
            <person name="Grigoriev I.V."/>
            <person name="Henrissat B."/>
            <person name="Lindahl B."/>
            <person name="Martin F."/>
        </authorList>
    </citation>
    <scope>NUCLEOTIDE SEQUENCE</scope>
    <source>
        <strain evidence="2">JB14</strain>
    </source>
</reference>
<evidence type="ECO:0000256" key="1">
    <source>
        <dbReference type="SAM" id="MobiDB-lite"/>
    </source>
</evidence>